<dbReference type="PANTHER" id="PTHR43685:SF2">
    <property type="entry name" value="GLYCOSYLTRANSFERASE 2-LIKE DOMAIN-CONTAINING PROTEIN"/>
    <property type="match status" value="1"/>
</dbReference>
<keyword evidence="3" id="KW-0808">Transferase</keyword>
<name>A0A7Z0DBN2_9ACTN</name>
<proteinExistence type="predicted"/>
<feature type="region of interest" description="Disordered" evidence="1">
    <location>
        <begin position="431"/>
        <end position="451"/>
    </location>
</feature>
<dbReference type="RefSeq" id="WP_179446017.1">
    <property type="nucleotide sequence ID" value="NZ_JACBZS010000001.1"/>
</dbReference>
<dbReference type="InterPro" id="IPR001173">
    <property type="entry name" value="Glyco_trans_2-like"/>
</dbReference>
<dbReference type="EMBL" id="JACBZS010000001">
    <property type="protein sequence ID" value="NYI72339.1"/>
    <property type="molecule type" value="Genomic_DNA"/>
</dbReference>
<dbReference type="PANTHER" id="PTHR43685">
    <property type="entry name" value="GLYCOSYLTRANSFERASE"/>
    <property type="match status" value="1"/>
</dbReference>
<comment type="caution">
    <text evidence="3">The sequence shown here is derived from an EMBL/GenBank/DDBJ whole genome shotgun (WGS) entry which is preliminary data.</text>
</comment>
<evidence type="ECO:0000259" key="2">
    <source>
        <dbReference type="Pfam" id="PF00535"/>
    </source>
</evidence>
<dbReference type="Proteomes" id="UP000527616">
    <property type="component" value="Unassembled WGS sequence"/>
</dbReference>
<dbReference type="SUPFAM" id="SSF53448">
    <property type="entry name" value="Nucleotide-diphospho-sugar transferases"/>
    <property type="match status" value="1"/>
</dbReference>
<protein>
    <submittedName>
        <fullName evidence="3">GT2 family glycosyltransferase</fullName>
    </submittedName>
</protein>
<dbReference type="Gene3D" id="3.90.550.10">
    <property type="entry name" value="Spore Coat Polysaccharide Biosynthesis Protein SpsA, Chain A"/>
    <property type="match status" value="1"/>
</dbReference>
<evidence type="ECO:0000256" key="1">
    <source>
        <dbReference type="SAM" id="MobiDB-lite"/>
    </source>
</evidence>
<evidence type="ECO:0000313" key="4">
    <source>
        <dbReference type="Proteomes" id="UP000527616"/>
    </source>
</evidence>
<dbReference type="Pfam" id="PF00535">
    <property type="entry name" value="Glycos_transf_2"/>
    <property type="match status" value="1"/>
</dbReference>
<gene>
    <name evidence="3" type="ORF">GGQ54_002899</name>
</gene>
<sequence length="451" mass="48743">MTDTALEPPMRIGAPVWPEASWIGSYDRSAPPVRHGKLPLRDGSGYRNARFLVRDGQTAVGFVTAPVVDGAVDADELWRRASALPERQSLRGPIGTALPFFSVIIPTRDRPGPLADAVRSVLETDYPDFELIVVDNGSATDATAEVVRAVDDERVRLVREPRPGASRARNAGVAAARGDHLAFTDDDVVADRWWLRQLAAGFSRGADIGVVCGMVPTGELATPAQAWFDERVTWASNLTPVTYRLADPPSPRGLFPFEVGRYGTGANMAVRRETWETIGGSDVRLGPGTPTKGGEDLDVFLTALAAGYAVAVEPSSVVWHRHRAELSALRSQVTGYGRGLGAWLTKVALHPRLARHAAPVALPGLRHLAGLIIPWRRNAALREADESVGARRPAPISPGLMTRLRRVEMLGLLSGPASYLLSRWRNRCDPGITRRETTRPPTIGQGMGIVG</sequence>
<accession>A0A7Z0DBN2</accession>
<dbReference type="InterPro" id="IPR050834">
    <property type="entry name" value="Glycosyltransf_2"/>
</dbReference>
<dbReference type="InterPro" id="IPR029044">
    <property type="entry name" value="Nucleotide-diphossugar_trans"/>
</dbReference>
<feature type="domain" description="Glycosyltransferase 2-like" evidence="2">
    <location>
        <begin position="102"/>
        <end position="219"/>
    </location>
</feature>
<organism evidence="3 4">
    <name type="scientific">Naumannella cuiyingiana</name>
    <dbReference type="NCBI Taxonomy" id="1347891"/>
    <lineage>
        <taxon>Bacteria</taxon>
        <taxon>Bacillati</taxon>
        <taxon>Actinomycetota</taxon>
        <taxon>Actinomycetes</taxon>
        <taxon>Propionibacteriales</taxon>
        <taxon>Propionibacteriaceae</taxon>
        <taxon>Naumannella</taxon>
    </lineage>
</organism>
<reference evidence="3 4" key="1">
    <citation type="submission" date="2020-07" db="EMBL/GenBank/DDBJ databases">
        <title>Sequencing the genomes of 1000 actinobacteria strains.</title>
        <authorList>
            <person name="Klenk H.-P."/>
        </authorList>
    </citation>
    <scope>NUCLEOTIDE SEQUENCE [LARGE SCALE GENOMIC DNA]</scope>
    <source>
        <strain evidence="3 4">DSM 103164</strain>
    </source>
</reference>
<evidence type="ECO:0000313" key="3">
    <source>
        <dbReference type="EMBL" id="NYI72339.1"/>
    </source>
</evidence>
<keyword evidence="4" id="KW-1185">Reference proteome</keyword>
<dbReference type="GO" id="GO:0016740">
    <property type="term" value="F:transferase activity"/>
    <property type="evidence" value="ECO:0007669"/>
    <property type="project" value="UniProtKB-KW"/>
</dbReference>
<dbReference type="AlphaFoldDB" id="A0A7Z0DBN2"/>